<reference evidence="7" key="1">
    <citation type="journal article" date="2019" name="Int. J. Syst. Evol. Microbiol.">
        <title>The Global Catalogue of Microorganisms (GCM) 10K type strain sequencing project: providing services to taxonomists for standard genome sequencing and annotation.</title>
        <authorList>
            <consortium name="The Broad Institute Genomics Platform"/>
            <consortium name="The Broad Institute Genome Sequencing Center for Infectious Disease"/>
            <person name="Wu L."/>
            <person name="Ma J."/>
        </authorList>
    </citation>
    <scope>NUCLEOTIDE SEQUENCE [LARGE SCALE GENOMIC DNA]</scope>
    <source>
        <strain evidence="7">PCU 280</strain>
    </source>
</reference>
<dbReference type="Pfam" id="PF00270">
    <property type="entry name" value="DEAD"/>
    <property type="match status" value="1"/>
</dbReference>
<dbReference type="Proteomes" id="UP001596233">
    <property type="component" value="Unassembled WGS sequence"/>
</dbReference>
<evidence type="ECO:0000313" key="6">
    <source>
        <dbReference type="EMBL" id="MFC6334910.1"/>
    </source>
</evidence>
<dbReference type="PANTHER" id="PTHR30580:SF1">
    <property type="entry name" value="COMF OPERON PROTEIN 1"/>
    <property type="match status" value="1"/>
</dbReference>
<dbReference type="Gene3D" id="3.40.50.300">
    <property type="entry name" value="P-loop containing nucleotide triphosphate hydrolases"/>
    <property type="match status" value="2"/>
</dbReference>
<gene>
    <name evidence="6" type="ORF">ACFP56_19950</name>
</gene>
<evidence type="ECO:0000256" key="1">
    <source>
        <dbReference type="ARBA" id="ARBA00022741"/>
    </source>
</evidence>
<keyword evidence="6" id="KW-0378">Hydrolase</keyword>
<evidence type="ECO:0000313" key="7">
    <source>
        <dbReference type="Proteomes" id="UP001596233"/>
    </source>
</evidence>
<feature type="domain" description="Helicase C-terminal" evidence="5">
    <location>
        <begin position="484"/>
        <end position="640"/>
    </location>
</feature>
<dbReference type="SMART" id="SM00487">
    <property type="entry name" value="DEXDc"/>
    <property type="match status" value="1"/>
</dbReference>
<comment type="caution">
    <text evidence="6">The sequence shown here is derived from an EMBL/GenBank/DDBJ whole genome shotgun (WGS) entry which is preliminary data.</text>
</comment>
<evidence type="ECO:0000259" key="4">
    <source>
        <dbReference type="PROSITE" id="PS51192"/>
    </source>
</evidence>
<dbReference type="PROSITE" id="PS51192">
    <property type="entry name" value="HELICASE_ATP_BIND_1"/>
    <property type="match status" value="1"/>
</dbReference>
<dbReference type="InterPro" id="IPR027417">
    <property type="entry name" value="P-loop_NTPase"/>
</dbReference>
<keyword evidence="3" id="KW-0238">DNA-binding</keyword>
<keyword evidence="1" id="KW-0547">Nucleotide-binding</keyword>
<dbReference type="GO" id="GO:0004386">
    <property type="term" value="F:helicase activity"/>
    <property type="evidence" value="ECO:0007669"/>
    <property type="project" value="UniProtKB-KW"/>
</dbReference>
<accession>A0ABW1VBL1</accession>
<protein>
    <submittedName>
        <fullName evidence="6">DEAD/DEAH box helicase</fullName>
    </submittedName>
</protein>
<organism evidence="6 7">
    <name type="scientific">Paenibacillus septentrionalis</name>
    <dbReference type="NCBI Taxonomy" id="429342"/>
    <lineage>
        <taxon>Bacteria</taxon>
        <taxon>Bacillati</taxon>
        <taxon>Bacillota</taxon>
        <taxon>Bacilli</taxon>
        <taxon>Bacillales</taxon>
        <taxon>Paenibacillaceae</taxon>
        <taxon>Paenibacillus</taxon>
    </lineage>
</organism>
<dbReference type="InterPro" id="IPR001650">
    <property type="entry name" value="Helicase_C-like"/>
</dbReference>
<dbReference type="SUPFAM" id="SSF52540">
    <property type="entry name" value="P-loop containing nucleoside triphosphate hydrolases"/>
    <property type="match status" value="1"/>
</dbReference>
<evidence type="ECO:0000256" key="3">
    <source>
        <dbReference type="ARBA" id="ARBA00023125"/>
    </source>
</evidence>
<dbReference type="RefSeq" id="WP_379237929.1">
    <property type="nucleotide sequence ID" value="NZ_JBHSTE010000008.1"/>
</dbReference>
<dbReference type="PANTHER" id="PTHR30580">
    <property type="entry name" value="PRIMOSOMAL PROTEIN N"/>
    <property type="match status" value="1"/>
</dbReference>
<dbReference type="PROSITE" id="PS51194">
    <property type="entry name" value="HELICASE_CTER"/>
    <property type="match status" value="1"/>
</dbReference>
<dbReference type="EMBL" id="JBHSTE010000008">
    <property type="protein sequence ID" value="MFC6334910.1"/>
    <property type="molecule type" value="Genomic_DNA"/>
</dbReference>
<keyword evidence="6" id="KW-0347">Helicase</keyword>
<evidence type="ECO:0000256" key="2">
    <source>
        <dbReference type="ARBA" id="ARBA00022840"/>
    </source>
</evidence>
<sequence length="648" mass="73693">MYGRMAVVGNRQTARVVWLPYEQREAFDAEQWQNALRDGEQLVVSAVPIALYLADWLIRVVEAVIDKPTGNAFNAMRQCLMAVKRQLNAIGISSDLRWIRYAYKTDAGSLHEFDGAAQLATQAKEQVLDFLKGRKLLYDEWLSVWKHQASSQTSNHQLDLQLAFRDLLLHGQIRLRSAVEWTRQGGKSDTLLCLRCYDKKLIRSEHYCPYCGERCYYCHECLQMGRARTCSVLIVGQYHSVVPKSVKHTSSSPERMLDLAEFGLSDAQQMATKEALSFVHGSMSADPAKRRRQTSGWLPFVSSTTTSKLSRQFLLWAVTGAGKTEMIFPLVAYVIRLGGRVLLATPRRDVVLELSPRLHKAFPELSIVTLYGGSEQRWEYGQLVIATTHQLMRFQKAFDLVIIDELDAFPYHGDERLYRVAEQCSTEEGVRLLLSATPPAYLQRELNRGRLAYVKLPVRYHRHPLPVPIRVKTPLVAEQIKQGDIPSLVYRALKQSLQEDAQIFVFLQRIAHTEAYAQLLRARFPHVPIEATSSKDEQRSEKVMAFRKRDIRILVTTTILERGVTVPRSHVYICDAEAELFDEASLVQMAGRAGRSGDAPNGSVYFLSQQWNESQRKAIKQINSMNELANKMGYLLKPYIGAKGRGSR</sequence>
<dbReference type="Pfam" id="PF00271">
    <property type="entry name" value="Helicase_C"/>
    <property type="match status" value="1"/>
</dbReference>
<dbReference type="InterPro" id="IPR014001">
    <property type="entry name" value="Helicase_ATP-bd"/>
</dbReference>
<evidence type="ECO:0000259" key="5">
    <source>
        <dbReference type="PROSITE" id="PS51194"/>
    </source>
</evidence>
<dbReference type="SMART" id="SM00490">
    <property type="entry name" value="HELICc"/>
    <property type="match status" value="1"/>
</dbReference>
<name>A0ABW1VBL1_9BACL</name>
<feature type="domain" description="Helicase ATP-binding" evidence="4">
    <location>
        <begin position="304"/>
        <end position="456"/>
    </location>
</feature>
<keyword evidence="7" id="KW-1185">Reference proteome</keyword>
<proteinExistence type="predicted"/>
<dbReference type="InterPro" id="IPR011545">
    <property type="entry name" value="DEAD/DEAH_box_helicase_dom"/>
</dbReference>
<keyword evidence="2" id="KW-0067">ATP-binding</keyword>